<feature type="signal peptide" evidence="2">
    <location>
        <begin position="1"/>
        <end position="17"/>
    </location>
</feature>
<dbReference type="SUPFAM" id="SSF103481">
    <property type="entry name" value="Multidrug resistance efflux transporter EmrE"/>
    <property type="match status" value="1"/>
</dbReference>
<keyword evidence="1" id="KW-0472">Membrane</keyword>
<accession>A0A8S4NM48</accession>
<feature type="transmembrane region" description="Helical" evidence="1">
    <location>
        <begin position="221"/>
        <end position="240"/>
    </location>
</feature>
<dbReference type="InterPro" id="IPR037185">
    <property type="entry name" value="EmrE-like"/>
</dbReference>
<protein>
    <recommendedName>
        <fullName evidence="5">EamA domain-containing protein</fullName>
    </recommendedName>
</protein>
<keyword evidence="1" id="KW-1133">Transmembrane helix</keyword>
<evidence type="ECO:0000256" key="2">
    <source>
        <dbReference type="SAM" id="SignalP"/>
    </source>
</evidence>
<feature type="transmembrane region" description="Helical" evidence="1">
    <location>
        <begin position="246"/>
        <end position="264"/>
    </location>
</feature>
<comment type="caution">
    <text evidence="3">The sequence shown here is derived from an EMBL/GenBank/DDBJ whole genome shotgun (WGS) entry which is preliminary data.</text>
</comment>
<dbReference type="Gene3D" id="1.10.3730.20">
    <property type="match status" value="1"/>
</dbReference>
<feature type="chain" id="PRO_5035930106" description="EamA domain-containing protein" evidence="2">
    <location>
        <begin position="18"/>
        <end position="265"/>
    </location>
</feature>
<sequence length="265" mass="28867">MIPHLFIASIWLIKTQGQNANALRIQDTCRPNIFSLINSALYTSAVVMLVAGLRTMAGMGSIFSIMSSGRLVLVVILSRIFLKESLNLIKICAVVTSIAGIISVTQPNLIFKYMQSSILLQPFWTLNSSSITEDQTTYGTTNLIIGTHIVPESIPPIWQGYIIAFIDLINVSAMAISTSILIKKTTSSPEMFFSMSAVGISFTAVGTCFEGFKRPNNLHDVLCIIGFTVGSIGYNIGYIITMKLLPASIATIIFTFNIVQGILLQ</sequence>
<feature type="transmembrane region" description="Helical" evidence="1">
    <location>
        <begin position="60"/>
        <end position="82"/>
    </location>
</feature>
<keyword evidence="2" id="KW-0732">Signal</keyword>
<evidence type="ECO:0000313" key="4">
    <source>
        <dbReference type="Proteomes" id="UP000749559"/>
    </source>
</evidence>
<feature type="transmembrane region" description="Helical" evidence="1">
    <location>
        <begin position="88"/>
        <end position="111"/>
    </location>
</feature>
<feature type="transmembrane region" description="Helical" evidence="1">
    <location>
        <begin position="33"/>
        <end position="53"/>
    </location>
</feature>
<reference evidence="3" key="1">
    <citation type="submission" date="2022-03" db="EMBL/GenBank/DDBJ databases">
        <authorList>
            <person name="Martin C."/>
        </authorList>
    </citation>
    <scope>NUCLEOTIDE SEQUENCE</scope>
</reference>
<gene>
    <name evidence="3" type="ORF">OFUS_LOCUS9100</name>
</gene>
<name>A0A8S4NM48_OWEFU</name>
<feature type="transmembrane region" description="Helical" evidence="1">
    <location>
        <begin position="161"/>
        <end position="180"/>
    </location>
</feature>
<proteinExistence type="predicted"/>
<dbReference type="Proteomes" id="UP000749559">
    <property type="component" value="Unassembled WGS sequence"/>
</dbReference>
<organism evidence="3 4">
    <name type="scientific">Owenia fusiformis</name>
    <name type="common">Polychaete worm</name>
    <dbReference type="NCBI Taxonomy" id="6347"/>
    <lineage>
        <taxon>Eukaryota</taxon>
        <taxon>Metazoa</taxon>
        <taxon>Spiralia</taxon>
        <taxon>Lophotrochozoa</taxon>
        <taxon>Annelida</taxon>
        <taxon>Polychaeta</taxon>
        <taxon>Sedentaria</taxon>
        <taxon>Canalipalpata</taxon>
        <taxon>Sabellida</taxon>
        <taxon>Oweniida</taxon>
        <taxon>Oweniidae</taxon>
        <taxon>Owenia</taxon>
    </lineage>
</organism>
<dbReference type="AlphaFoldDB" id="A0A8S4NM48"/>
<evidence type="ECO:0000256" key="1">
    <source>
        <dbReference type="SAM" id="Phobius"/>
    </source>
</evidence>
<dbReference type="EMBL" id="CAIIXF020000005">
    <property type="protein sequence ID" value="CAH1782680.1"/>
    <property type="molecule type" value="Genomic_DNA"/>
</dbReference>
<keyword evidence="1" id="KW-0812">Transmembrane</keyword>
<evidence type="ECO:0008006" key="5">
    <source>
        <dbReference type="Google" id="ProtNLM"/>
    </source>
</evidence>
<keyword evidence="4" id="KW-1185">Reference proteome</keyword>
<evidence type="ECO:0000313" key="3">
    <source>
        <dbReference type="EMBL" id="CAH1782680.1"/>
    </source>
</evidence>